<dbReference type="InterPro" id="IPR015231">
    <property type="entry name" value="DUF1934"/>
</dbReference>
<protein>
    <recommendedName>
        <fullName evidence="3">DUF1934 domain-containing protein</fullName>
    </recommendedName>
</protein>
<dbReference type="AlphaFoldDB" id="A0A0D8BW92"/>
<dbReference type="PROSITE" id="PS00251">
    <property type="entry name" value="THD_1"/>
    <property type="match status" value="1"/>
</dbReference>
<dbReference type="InterPro" id="IPR021184">
    <property type="entry name" value="TNF_CS"/>
</dbReference>
<gene>
    <name evidence="1" type="ORF">LG52_3491</name>
</gene>
<evidence type="ECO:0008006" key="3">
    <source>
        <dbReference type="Google" id="ProtNLM"/>
    </source>
</evidence>
<sequence length="143" mass="16432">MKETNGIPVRLRQVTVIRDGPRRETVVLEADGMYYIKGETVYLQFAEENELGRVKTTVKMAPDEVTVLRSGAVEMRQTFRRRQETPGHYGTAFGRWALAAKTSAMEFHYDEQRKKGRLFLSYELTLGDERSGRHTLTLTFKGV</sequence>
<proteinExistence type="predicted"/>
<evidence type="ECO:0000313" key="1">
    <source>
        <dbReference type="EMBL" id="KJE28466.1"/>
    </source>
</evidence>
<comment type="caution">
    <text evidence="1">The sequence shown here is derived from an EMBL/GenBank/DDBJ whole genome shotgun (WGS) entry which is preliminary data.</text>
</comment>
<reference evidence="1 2" key="1">
    <citation type="submission" date="2015-01" db="EMBL/GenBank/DDBJ databases">
        <authorList>
            <person name="Filippidou S."/>
            <person name="Jeanneret N."/>
            <person name="Russel-Delif L."/>
            <person name="Junier T."/>
            <person name="Wunderlin T."/>
            <person name="Molina V."/>
            <person name="Johnson S.L."/>
            <person name="Davenport K.W."/>
            <person name="Chain P.S."/>
            <person name="Dorador C."/>
            <person name="Junier P."/>
        </authorList>
    </citation>
    <scope>NUCLEOTIDE SEQUENCE [LARGE SCALE GENOMIC DNA]</scope>
    <source>
        <strain evidence="1 2">Et7/4</strain>
    </source>
</reference>
<dbReference type="OrthoDB" id="2352933at2"/>
<dbReference type="EMBL" id="JYBP01000003">
    <property type="protein sequence ID" value="KJE28466.1"/>
    <property type="molecule type" value="Genomic_DNA"/>
</dbReference>
<dbReference type="Proteomes" id="UP000032522">
    <property type="component" value="Unassembled WGS sequence"/>
</dbReference>
<evidence type="ECO:0000313" key="2">
    <source>
        <dbReference type="Proteomes" id="UP000032522"/>
    </source>
</evidence>
<name>A0A0D8BW92_GEOKU</name>
<dbReference type="SUPFAM" id="SSF50814">
    <property type="entry name" value="Lipocalins"/>
    <property type="match status" value="1"/>
</dbReference>
<organism evidence="1 2">
    <name type="scientific">Geobacillus kaustophilus</name>
    <dbReference type="NCBI Taxonomy" id="1462"/>
    <lineage>
        <taxon>Bacteria</taxon>
        <taxon>Bacillati</taxon>
        <taxon>Bacillota</taxon>
        <taxon>Bacilli</taxon>
        <taxon>Bacillales</taxon>
        <taxon>Anoxybacillaceae</taxon>
        <taxon>Geobacillus</taxon>
        <taxon>Geobacillus thermoleovorans group</taxon>
    </lineage>
</organism>
<dbReference type="Pfam" id="PF09148">
    <property type="entry name" value="DUF1934"/>
    <property type="match status" value="1"/>
</dbReference>
<dbReference type="PATRIC" id="fig|1462.6.peg.3845"/>
<dbReference type="Gene3D" id="2.40.128.20">
    <property type="match status" value="1"/>
</dbReference>
<dbReference type="InterPro" id="IPR012674">
    <property type="entry name" value="Calycin"/>
</dbReference>
<dbReference type="RefSeq" id="WP_044732862.1">
    <property type="nucleotide sequence ID" value="NZ_JYBP01000003.1"/>
</dbReference>
<accession>A0A0D8BW92</accession>